<comment type="caution">
    <text evidence="1">The sequence shown here is derived from an EMBL/GenBank/DDBJ whole genome shotgun (WGS) entry which is preliminary data.</text>
</comment>
<organism evidence="1 2">
    <name type="scientific">Shouchella xiaoxiensis</name>
    <dbReference type="NCBI Taxonomy" id="766895"/>
    <lineage>
        <taxon>Bacteria</taxon>
        <taxon>Bacillati</taxon>
        <taxon>Bacillota</taxon>
        <taxon>Bacilli</taxon>
        <taxon>Bacillales</taxon>
        <taxon>Bacillaceae</taxon>
        <taxon>Shouchella</taxon>
    </lineage>
</organism>
<dbReference type="RefSeq" id="WP_275582720.1">
    <property type="nucleotide sequence ID" value="NZ_JAFBCV010000011.1"/>
</dbReference>
<sequence>MLDNAAKLFISLKKDIEKKLDRELTPEEKLFLRDVSKKNFDVQ</sequence>
<gene>
    <name evidence="1" type="ORF">JOC54_003309</name>
</gene>
<name>A0ABS2SX14_9BACI</name>
<keyword evidence="2" id="KW-1185">Reference proteome</keyword>
<proteinExistence type="predicted"/>
<dbReference type="Proteomes" id="UP001179280">
    <property type="component" value="Unassembled WGS sequence"/>
</dbReference>
<evidence type="ECO:0000313" key="2">
    <source>
        <dbReference type="Proteomes" id="UP001179280"/>
    </source>
</evidence>
<protein>
    <submittedName>
        <fullName evidence="1">Uncharacterized protein</fullName>
    </submittedName>
</protein>
<reference evidence="1" key="1">
    <citation type="submission" date="2021-01" db="EMBL/GenBank/DDBJ databases">
        <title>Genomic Encyclopedia of Type Strains, Phase IV (KMG-IV): sequencing the most valuable type-strain genomes for metagenomic binning, comparative biology and taxonomic classification.</title>
        <authorList>
            <person name="Goeker M."/>
        </authorList>
    </citation>
    <scope>NUCLEOTIDE SEQUENCE</scope>
    <source>
        <strain evidence="1">DSM 21943</strain>
    </source>
</reference>
<accession>A0ABS2SX14</accession>
<dbReference type="EMBL" id="JAFBCV010000011">
    <property type="protein sequence ID" value="MBM7840029.1"/>
    <property type="molecule type" value="Genomic_DNA"/>
</dbReference>
<evidence type="ECO:0000313" key="1">
    <source>
        <dbReference type="EMBL" id="MBM7840029.1"/>
    </source>
</evidence>